<dbReference type="AlphaFoldDB" id="A0AAU7EHC7"/>
<dbReference type="Proteomes" id="UP001224325">
    <property type="component" value="Chromosome"/>
</dbReference>
<name>A0AAU7EHC7_9FLAO</name>
<dbReference type="RefSeq" id="WP_308990386.1">
    <property type="nucleotide sequence ID" value="NZ_CP155618.1"/>
</dbReference>
<accession>A0AAU7EHC7</accession>
<protein>
    <submittedName>
        <fullName evidence="1">Uncharacterized protein</fullName>
    </submittedName>
</protein>
<evidence type="ECO:0000313" key="2">
    <source>
        <dbReference type="Proteomes" id="UP001224325"/>
    </source>
</evidence>
<dbReference type="EMBL" id="CP155618">
    <property type="protein sequence ID" value="XBL14941.1"/>
    <property type="molecule type" value="Genomic_DNA"/>
</dbReference>
<gene>
    <name evidence="1" type="ORF">QLS71_002740</name>
</gene>
<evidence type="ECO:0000313" key="1">
    <source>
        <dbReference type="EMBL" id="XBL14941.1"/>
    </source>
</evidence>
<reference evidence="1" key="1">
    <citation type="submission" date="2024-04" db="EMBL/GenBank/DDBJ databases">
        <title>Mariniflexile litorale, isolated from the shallow sediments of the Sea of Japan.</title>
        <authorList>
            <person name="Romanenko L."/>
            <person name="Isaeva M."/>
        </authorList>
    </citation>
    <scope>NUCLEOTIDE SEQUENCE [LARGE SCALE GENOMIC DNA]</scope>
    <source>
        <strain evidence="1">KMM 9835</strain>
    </source>
</reference>
<dbReference type="KEGG" id="mlil:QLS71_002740"/>
<proteinExistence type="predicted"/>
<sequence>MKEPTNFFYYYKIANLCGEDNLREKEILENYALDLGICKKQLDNSIHNTYDLDESLTSNLKFLYELYISVSKRYEIDEELNEILKKYCAKVGFFDSNIQELSEILIVNAKKNTLFKDLLNSLRV</sequence>
<keyword evidence="2" id="KW-1185">Reference proteome</keyword>
<organism evidence="1 2">
    <name type="scientific">Mariniflexile litorale</name>
    <dbReference type="NCBI Taxonomy" id="3045158"/>
    <lineage>
        <taxon>Bacteria</taxon>
        <taxon>Pseudomonadati</taxon>
        <taxon>Bacteroidota</taxon>
        <taxon>Flavobacteriia</taxon>
        <taxon>Flavobacteriales</taxon>
        <taxon>Flavobacteriaceae</taxon>
        <taxon>Mariniflexile</taxon>
    </lineage>
</organism>